<evidence type="ECO:0000313" key="1">
    <source>
        <dbReference type="EMBL" id="KAG2836299.1"/>
    </source>
</evidence>
<dbReference type="EMBL" id="RCMK01000346">
    <property type="protein sequence ID" value="KAG2934889.1"/>
    <property type="molecule type" value="Genomic_DNA"/>
</dbReference>
<evidence type="ECO:0000313" key="4">
    <source>
        <dbReference type="EMBL" id="KAG2982822.1"/>
    </source>
</evidence>
<accession>A0A329T465</accession>
<evidence type="ECO:0000313" key="2">
    <source>
        <dbReference type="EMBL" id="KAG2888105.1"/>
    </source>
</evidence>
<dbReference type="Proteomes" id="UP000760860">
    <property type="component" value="Unassembled WGS sequence"/>
</dbReference>
<proteinExistence type="predicted"/>
<protein>
    <submittedName>
        <fullName evidence="6">Uncharacterized protein</fullName>
    </submittedName>
</protein>
<keyword evidence="7" id="KW-1185">Reference proteome</keyword>
<organism evidence="6 7">
    <name type="scientific">Phytophthora cactorum</name>
    <dbReference type="NCBI Taxonomy" id="29920"/>
    <lineage>
        <taxon>Eukaryota</taxon>
        <taxon>Sar</taxon>
        <taxon>Stramenopiles</taxon>
        <taxon>Oomycota</taxon>
        <taxon>Peronosporomycetes</taxon>
        <taxon>Peronosporales</taxon>
        <taxon>Peronosporaceae</taxon>
        <taxon>Phytophthora</taxon>
    </lineage>
</organism>
<reference evidence="1" key="2">
    <citation type="submission" date="2018-10" db="EMBL/GenBank/DDBJ databases">
        <title>Effector identification in a new, highly contiguous assembly of the strawberry crown rot pathogen Phytophthora cactorum.</title>
        <authorList>
            <person name="Armitage A.D."/>
            <person name="Nellist C.F."/>
            <person name="Bates H."/>
            <person name="Vickerstaff R.J."/>
            <person name="Harrison R.J."/>
        </authorList>
    </citation>
    <scope>NUCLEOTIDE SEQUENCE</scope>
    <source>
        <strain evidence="1">15-7</strain>
        <strain evidence="2">4032</strain>
        <strain evidence="3">4040</strain>
        <strain evidence="4">P415</strain>
        <strain evidence="5">P421</strain>
    </source>
</reference>
<name>A0A329T465_9STRA</name>
<dbReference type="AlphaFoldDB" id="A0A329T465"/>
<dbReference type="Proteomes" id="UP000736787">
    <property type="component" value="Unassembled WGS sequence"/>
</dbReference>
<sequence length="74" mass="8442">MHGPVIQQHQNQDGMILQVKTACLAGKNNLDYQLLLLFGCTLVAYQHRVVVLDSLRDDLVDWYHQNLGHPASMR</sequence>
<dbReference type="EMBL" id="RCMG01001101">
    <property type="protein sequence ID" value="KAG2836299.1"/>
    <property type="molecule type" value="Genomic_DNA"/>
</dbReference>
<dbReference type="Proteomes" id="UP000697107">
    <property type="component" value="Unassembled WGS sequence"/>
</dbReference>
<dbReference type="Proteomes" id="UP000774804">
    <property type="component" value="Unassembled WGS sequence"/>
</dbReference>
<evidence type="ECO:0000313" key="3">
    <source>
        <dbReference type="EMBL" id="KAG2934889.1"/>
    </source>
</evidence>
<evidence type="ECO:0000313" key="5">
    <source>
        <dbReference type="EMBL" id="KAG3209547.1"/>
    </source>
</evidence>
<dbReference type="EMBL" id="RCML01000271">
    <property type="protein sequence ID" value="KAG2982822.1"/>
    <property type="molecule type" value="Genomic_DNA"/>
</dbReference>
<dbReference type="EMBL" id="RCMV01001247">
    <property type="protein sequence ID" value="KAG3209547.1"/>
    <property type="molecule type" value="Genomic_DNA"/>
</dbReference>
<dbReference type="EMBL" id="MJFZ01000004">
    <property type="protein sequence ID" value="RAW43491.1"/>
    <property type="molecule type" value="Genomic_DNA"/>
</dbReference>
<reference evidence="6 7" key="1">
    <citation type="submission" date="2018-01" db="EMBL/GenBank/DDBJ databases">
        <title>Draft genome of the strawberry crown rot pathogen Phytophthora cactorum.</title>
        <authorList>
            <person name="Armitage A.D."/>
            <person name="Lysoe E."/>
            <person name="Nellist C.F."/>
            <person name="Harrison R.J."/>
            <person name="Brurberg M.B."/>
        </authorList>
    </citation>
    <scope>NUCLEOTIDE SEQUENCE [LARGE SCALE GENOMIC DNA]</scope>
    <source>
        <strain evidence="6 7">10300</strain>
    </source>
</reference>
<dbReference type="Proteomes" id="UP000251314">
    <property type="component" value="Unassembled WGS sequence"/>
</dbReference>
<dbReference type="VEuPathDB" id="FungiDB:PC110_g446"/>
<dbReference type="EMBL" id="RCMI01001235">
    <property type="protein sequence ID" value="KAG2888105.1"/>
    <property type="molecule type" value="Genomic_DNA"/>
</dbReference>
<evidence type="ECO:0000313" key="6">
    <source>
        <dbReference type="EMBL" id="RAW43491.1"/>
    </source>
</evidence>
<gene>
    <name evidence="6" type="ORF">PC110_g446</name>
    <name evidence="1" type="ORF">PC113_g20052</name>
    <name evidence="2" type="ORF">PC115_g20144</name>
    <name evidence="3" type="ORF">PC117_g12530</name>
    <name evidence="4" type="ORF">PC118_g9765</name>
    <name evidence="5" type="ORF">PC129_g19437</name>
</gene>
<comment type="caution">
    <text evidence="6">The sequence shown here is derived from an EMBL/GenBank/DDBJ whole genome shotgun (WGS) entry which is preliminary data.</text>
</comment>
<evidence type="ECO:0000313" key="7">
    <source>
        <dbReference type="Proteomes" id="UP000251314"/>
    </source>
</evidence>
<dbReference type="Proteomes" id="UP000735874">
    <property type="component" value="Unassembled WGS sequence"/>
</dbReference>